<reference evidence="2" key="1">
    <citation type="submission" date="2016-04" db="EMBL/GenBank/DDBJ databases">
        <title>Cephalotus genome sequencing.</title>
        <authorList>
            <person name="Fukushima K."/>
            <person name="Hasebe M."/>
            <person name="Fang X."/>
        </authorList>
    </citation>
    <scope>NUCLEOTIDE SEQUENCE [LARGE SCALE GENOMIC DNA]</scope>
    <source>
        <strain evidence="2">cv. St1</strain>
    </source>
</reference>
<gene>
    <name evidence="1" type="ORF">CFOL_v3_19173</name>
</gene>
<accession>A0A1Q3C607</accession>
<keyword evidence="2" id="KW-1185">Reference proteome</keyword>
<name>A0A1Q3C607_CEPFO</name>
<feature type="non-terminal residue" evidence="1">
    <location>
        <position position="1"/>
    </location>
</feature>
<sequence length="8" mass="1061">RKKKEEIM</sequence>
<proteinExistence type="predicted"/>
<dbReference type="EMBL" id="BDDD01001403">
    <property type="protein sequence ID" value="GAV75695.1"/>
    <property type="molecule type" value="Genomic_DNA"/>
</dbReference>
<comment type="caution">
    <text evidence="1">The sequence shown here is derived from an EMBL/GenBank/DDBJ whole genome shotgun (WGS) entry which is preliminary data.</text>
</comment>
<evidence type="ECO:0000313" key="2">
    <source>
        <dbReference type="Proteomes" id="UP000187406"/>
    </source>
</evidence>
<organism evidence="1 2">
    <name type="scientific">Cephalotus follicularis</name>
    <name type="common">Albany pitcher plant</name>
    <dbReference type="NCBI Taxonomy" id="3775"/>
    <lineage>
        <taxon>Eukaryota</taxon>
        <taxon>Viridiplantae</taxon>
        <taxon>Streptophyta</taxon>
        <taxon>Embryophyta</taxon>
        <taxon>Tracheophyta</taxon>
        <taxon>Spermatophyta</taxon>
        <taxon>Magnoliopsida</taxon>
        <taxon>eudicotyledons</taxon>
        <taxon>Gunneridae</taxon>
        <taxon>Pentapetalae</taxon>
        <taxon>rosids</taxon>
        <taxon>fabids</taxon>
        <taxon>Oxalidales</taxon>
        <taxon>Cephalotaceae</taxon>
        <taxon>Cephalotus</taxon>
    </lineage>
</organism>
<evidence type="ECO:0000313" key="1">
    <source>
        <dbReference type="EMBL" id="GAV75695.1"/>
    </source>
</evidence>
<protein>
    <submittedName>
        <fullName evidence="1">Uncharacterized protein</fullName>
    </submittedName>
</protein>
<dbReference type="Proteomes" id="UP000187406">
    <property type="component" value="Unassembled WGS sequence"/>
</dbReference>